<evidence type="ECO:0000313" key="16">
    <source>
        <dbReference type="Proteomes" id="UP000184383"/>
    </source>
</evidence>
<dbReference type="InterPro" id="IPR006592">
    <property type="entry name" value="RNA_pol_N"/>
</dbReference>
<evidence type="ECO:0000256" key="9">
    <source>
        <dbReference type="ARBA" id="ARBA00023163"/>
    </source>
</evidence>
<dbReference type="Pfam" id="PF04998">
    <property type="entry name" value="RNA_pol_Rpb1_5"/>
    <property type="match status" value="1"/>
</dbReference>
<dbReference type="FunFam" id="1.10.132.30:FF:000005">
    <property type="entry name" value="DNA-directed RNA polymerase subunit"/>
    <property type="match status" value="1"/>
</dbReference>
<dbReference type="FunFam" id="3.30.1490.180:FF:000003">
    <property type="entry name" value="DNA-directed RNA polymerase subunit"/>
    <property type="match status" value="1"/>
</dbReference>
<dbReference type="InterPro" id="IPR007083">
    <property type="entry name" value="RNA_pol_Rpb1_4"/>
</dbReference>
<evidence type="ECO:0000256" key="12">
    <source>
        <dbReference type="RuleBase" id="RU004279"/>
    </source>
</evidence>
<dbReference type="GO" id="GO:0046872">
    <property type="term" value="F:metal ion binding"/>
    <property type="evidence" value="ECO:0007669"/>
    <property type="project" value="UniProtKB-KW"/>
</dbReference>
<sequence length="1678" mass="186112">MATFARPVASSIGGVDFGVYSNEDIKTISVKRIHNTPTLDSFNNPVPGGLYDPALGAWGDHVCTTCRQNSWSCTGHPGHVELPVHVYNVTFFDQLYRLLRAQCVYCHRLQMSRVNVNAYVCKLRLLQYGLVDETAVIDSMGTGKTDKKKPAKDGEGSSSEDEDEDDLIAKRNSYVKKSIREAQASGKLQGLMAGAKNPIAAEQRRAVVKEFFKDIVSIKKCTNCSGISPAYRRDKYSKIFKKALPEKSRLAMVQAGFQAPNSLVLLQQEKKLNSKEKNGASDTVSVASEPHGAEEEVARGNAVITQMEDKNQAASESQQYMPSPEVHAAMALLFEKDGEILNLVYNSRPLPKKESRVSADMFFIKNILVPPNKYRPAAAQGPGEILEAQQNTPFTQILKNCDIINQISKERQNAGADSATRMRDYRDLLQAIVQLQDTVNSLIDKDRSSLAGPAGAGAANGIKQILEKKEGLFRKNMMGKRVNFAARSVISPDPNIETNEIGVPLVFAKKLTYPEPVTNHNFWEMKQAVINGPDKYPGAAAIENEVGQVTNLKFKSLDERTALANQLLAPSNWRMKGSRNKKVYRHLTTGDVVLMNRQPTLHKPSIMGHKARVLSNERTIRMHYANCNTYNADFDGDEMNMHFPQNELARSEAMMLADADHQYLVATSGKPLRGLIQDHISMGTWFTCRDSFFDKEDYHQLLYCCLRPENSHTITERIQLVDPAIIRPKRLWTGKQVITTILKNIMPPGRAGLNLKSKSSTPGERWGEGSEEGNVIFKDGEMLCGILDKKQVGPTAGGLIDSIHEVYGHTIAGRLISILGRLLTRFLNMRAFTCGIDDLRLTKEGDRVRKEILSKAAGIGRDVALKYVTLDQIKVPDEDAELRRRMEEVLRVDEKQSGLDSVANAQGGSLSSEITRACLPKGLVKQFPRNQMQSMTISGAKGSAVNANLISCNLGQQVLEGRRVPVMISGKTLPSFRAFETHPMAGGYVCGRFLTGIKPQEYYFHAMAGREGLIDTAVKTSRSGYLQRCLIKGMEGLRAEYDTSVREASDGSIVQFLYGEDGLDITKQVHLKDFDFLASNHKSIMSQVNLTNDYQTLAKDEVTNWHKDAMKKVRKTGKSDAMDPVLSRYHPGGNLGSTSEKFSAALKKYEDSNDDKLLKDKKKNIEGVITKKAFDTLMNMKYLKSVVDPGEAVGIVASQSIGEPSTQMTLNTFHLAGHSAKNVTLGIPRLREIVMTASAHIMTPTMTLILNEEMSKDDSQKFAKAISKLSIAEIIDKVQVRERTTSGNVKAKVYDIDLTFFAAEEYMKEYAIQIKDVQNTLQNKFIPKIVKLTRAELKKRDDEKSLKNFSAAQPEIGVSVGTIEEAPRGPDREGEPADDDNEDDEDDAKRARGAQNRSNQVSYEGPEDDEVDMVRQQDASEDDDDDDENDKPQQTRDVEMNDASDDQDSDGETKDTKLREEDIKGRFAEVTQFKFNPNKGSSCTIQLQYDISTPKLLLLPLVENAARNAVIQSIPGLGDCTYVEADKGKNQPAQVITDGVNLLAMRDYQDIIQPHSLYTNSIHHMLNLYGVEAARASIIREMHEVFEGHSISVDNRHLNLIGDVMTQSGSFRAFNRNGLVKDSSSPLAKMSFETTVGFLKDTVLERDFDNLKSPSSRIVVGRSGTVGTGAFDVLAPVA</sequence>
<dbReference type="CDD" id="cd02735">
    <property type="entry name" value="RNAP_I_Rpa1_C"/>
    <property type="match status" value="1"/>
</dbReference>
<dbReference type="InterPro" id="IPR007066">
    <property type="entry name" value="RNA_pol_Rpb1_3"/>
</dbReference>
<dbReference type="InterPro" id="IPR047107">
    <property type="entry name" value="DNA-dir_RNA_pol1_lsu_C"/>
</dbReference>
<dbReference type="SMART" id="SM00663">
    <property type="entry name" value="RPOLA_N"/>
    <property type="match status" value="1"/>
</dbReference>
<feature type="compositionally biased region" description="Basic and acidic residues" evidence="13">
    <location>
        <begin position="1451"/>
        <end position="1461"/>
    </location>
</feature>
<dbReference type="VEuPathDB" id="FungiDB:ASPWEDRAFT_27767"/>
<reference evidence="16" key="1">
    <citation type="journal article" date="2017" name="Genome Biol.">
        <title>Comparative genomics reveals high biological diversity and specific adaptations in the industrially and medically important fungal genus Aspergillus.</title>
        <authorList>
            <person name="de Vries R.P."/>
            <person name="Riley R."/>
            <person name="Wiebenga A."/>
            <person name="Aguilar-Osorio G."/>
            <person name="Amillis S."/>
            <person name="Uchima C.A."/>
            <person name="Anderluh G."/>
            <person name="Asadollahi M."/>
            <person name="Askin M."/>
            <person name="Barry K."/>
            <person name="Battaglia E."/>
            <person name="Bayram O."/>
            <person name="Benocci T."/>
            <person name="Braus-Stromeyer S.A."/>
            <person name="Caldana C."/>
            <person name="Canovas D."/>
            <person name="Cerqueira G.C."/>
            <person name="Chen F."/>
            <person name="Chen W."/>
            <person name="Choi C."/>
            <person name="Clum A."/>
            <person name="Dos Santos R.A."/>
            <person name="Damasio A.R."/>
            <person name="Diallinas G."/>
            <person name="Emri T."/>
            <person name="Fekete E."/>
            <person name="Flipphi M."/>
            <person name="Freyberg S."/>
            <person name="Gallo A."/>
            <person name="Gournas C."/>
            <person name="Habgood R."/>
            <person name="Hainaut M."/>
            <person name="Harispe M.L."/>
            <person name="Henrissat B."/>
            <person name="Hilden K.S."/>
            <person name="Hope R."/>
            <person name="Hossain A."/>
            <person name="Karabika E."/>
            <person name="Karaffa L."/>
            <person name="Karanyi Z."/>
            <person name="Krasevec N."/>
            <person name="Kuo A."/>
            <person name="Kusch H."/>
            <person name="LaButti K."/>
            <person name="Lagendijk E.L."/>
            <person name="Lapidus A."/>
            <person name="Levasseur A."/>
            <person name="Lindquist E."/>
            <person name="Lipzen A."/>
            <person name="Logrieco A.F."/>
            <person name="MacCabe A."/>
            <person name="Maekelae M.R."/>
            <person name="Malavazi I."/>
            <person name="Melin P."/>
            <person name="Meyer V."/>
            <person name="Mielnichuk N."/>
            <person name="Miskei M."/>
            <person name="Molnar A.P."/>
            <person name="Mule G."/>
            <person name="Ngan C.Y."/>
            <person name="Orejas M."/>
            <person name="Orosz E."/>
            <person name="Ouedraogo J.P."/>
            <person name="Overkamp K.M."/>
            <person name="Park H.-S."/>
            <person name="Perrone G."/>
            <person name="Piumi F."/>
            <person name="Punt P.J."/>
            <person name="Ram A.F."/>
            <person name="Ramon A."/>
            <person name="Rauscher S."/>
            <person name="Record E."/>
            <person name="Riano-Pachon D.M."/>
            <person name="Robert V."/>
            <person name="Roehrig J."/>
            <person name="Ruller R."/>
            <person name="Salamov A."/>
            <person name="Salih N.S."/>
            <person name="Samson R.A."/>
            <person name="Sandor E."/>
            <person name="Sanguinetti M."/>
            <person name="Schuetze T."/>
            <person name="Sepcic K."/>
            <person name="Shelest E."/>
            <person name="Sherlock G."/>
            <person name="Sophianopoulou V."/>
            <person name="Squina F.M."/>
            <person name="Sun H."/>
            <person name="Susca A."/>
            <person name="Todd R.B."/>
            <person name="Tsang A."/>
            <person name="Unkles S.E."/>
            <person name="van de Wiele N."/>
            <person name="van Rossen-Uffink D."/>
            <person name="Oliveira J.V."/>
            <person name="Vesth T.C."/>
            <person name="Visser J."/>
            <person name="Yu J.-H."/>
            <person name="Zhou M."/>
            <person name="Andersen M.R."/>
            <person name="Archer D.B."/>
            <person name="Baker S.E."/>
            <person name="Benoit I."/>
            <person name="Brakhage A.A."/>
            <person name="Braus G.H."/>
            <person name="Fischer R."/>
            <person name="Frisvad J.C."/>
            <person name="Goldman G.H."/>
            <person name="Houbraken J."/>
            <person name="Oakley B."/>
            <person name="Pocsi I."/>
            <person name="Scazzocchio C."/>
            <person name="Seiboth B."/>
            <person name="vanKuyk P.A."/>
            <person name="Wortman J."/>
            <person name="Dyer P.S."/>
            <person name="Grigoriev I.V."/>
        </authorList>
    </citation>
    <scope>NUCLEOTIDE SEQUENCE [LARGE SCALE GENOMIC DNA]</scope>
    <source>
        <strain evidence="16">DTO 134E9</strain>
    </source>
</reference>
<evidence type="ECO:0000256" key="11">
    <source>
        <dbReference type="ARBA" id="ARBA00048552"/>
    </source>
</evidence>
<keyword evidence="5 12" id="KW-0548">Nucleotidyltransferase</keyword>
<comment type="function">
    <text evidence="12">DNA-dependent RNA polymerase catalyzes the transcription of DNA into RNA using the four ribonucleoside triphosphates as substrates.</text>
</comment>
<keyword evidence="8" id="KW-0460">Magnesium</keyword>
<dbReference type="Pfam" id="PF05000">
    <property type="entry name" value="RNA_pol_Rpb1_4"/>
    <property type="match status" value="1"/>
</dbReference>
<evidence type="ECO:0000256" key="13">
    <source>
        <dbReference type="SAM" id="MobiDB-lite"/>
    </source>
</evidence>
<dbReference type="GO" id="GO:0003677">
    <property type="term" value="F:DNA binding"/>
    <property type="evidence" value="ECO:0007669"/>
    <property type="project" value="InterPro"/>
</dbReference>
<evidence type="ECO:0000259" key="14">
    <source>
        <dbReference type="SMART" id="SM00663"/>
    </source>
</evidence>
<dbReference type="OrthoDB" id="270392at2759"/>
<organism evidence="15 16">
    <name type="scientific">Aspergillus wentii DTO 134E9</name>
    <dbReference type="NCBI Taxonomy" id="1073089"/>
    <lineage>
        <taxon>Eukaryota</taxon>
        <taxon>Fungi</taxon>
        <taxon>Dikarya</taxon>
        <taxon>Ascomycota</taxon>
        <taxon>Pezizomycotina</taxon>
        <taxon>Eurotiomycetes</taxon>
        <taxon>Eurotiomycetidae</taxon>
        <taxon>Eurotiales</taxon>
        <taxon>Aspergillaceae</taxon>
        <taxon>Aspergillus</taxon>
        <taxon>Aspergillus subgen. Cremei</taxon>
    </lineage>
</organism>
<dbReference type="SUPFAM" id="SSF64484">
    <property type="entry name" value="beta and beta-prime subunits of DNA dependent RNA-polymerase"/>
    <property type="match status" value="1"/>
</dbReference>
<gene>
    <name evidence="15" type="ORF">ASPWEDRAFT_27767</name>
</gene>
<feature type="compositionally biased region" description="Basic and acidic residues" evidence="13">
    <location>
        <begin position="1365"/>
        <end position="1375"/>
    </location>
</feature>
<dbReference type="GeneID" id="63748886"/>
<dbReference type="InterPro" id="IPR045867">
    <property type="entry name" value="DNA-dir_RpoC_beta_prime"/>
</dbReference>
<proteinExistence type="inferred from homology"/>
<keyword evidence="9 12" id="KW-0804">Transcription</keyword>
<dbReference type="Gene3D" id="3.30.1490.180">
    <property type="entry name" value="RNA polymerase ii"/>
    <property type="match status" value="1"/>
</dbReference>
<dbReference type="Gene3D" id="1.10.274.100">
    <property type="entry name" value="RNA polymerase Rpb1, domain 3"/>
    <property type="match status" value="1"/>
</dbReference>
<feature type="compositionally biased region" description="Acidic residues" evidence="13">
    <location>
        <begin position="1419"/>
        <end position="1429"/>
    </location>
</feature>
<dbReference type="FunFam" id="4.10.860.120:FF:000006">
    <property type="entry name" value="DNA-directed RNA polymerase subunit"/>
    <property type="match status" value="1"/>
</dbReference>
<evidence type="ECO:0000256" key="7">
    <source>
        <dbReference type="ARBA" id="ARBA00022833"/>
    </source>
</evidence>
<evidence type="ECO:0000256" key="6">
    <source>
        <dbReference type="ARBA" id="ARBA00022723"/>
    </source>
</evidence>
<keyword evidence="4 12" id="KW-0808">Transferase</keyword>
<dbReference type="Pfam" id="PF04997">
    <property type="entry name" value="RNA_pol_Rpb1_1"/>
    <property type="match status" value="1"/>
</dbReference>
<feature type="domain" description="RNA polymerase N-terminal" evidence="14">
    <location>
        <begin position="360"/>
        <end position="687"/>
    </location>
</feature>
<dbReference type="GO" id="GO:0005736">
    <property type="term" value="C:RNA polymerase I complex"/>
    <property type="evidence" value="ECO:0007669"/>
    <property type="project" value="TreeGrafter"/>
</dbReference>
<feature type="region of interest" description="Disordered" evidence="13">
    <location>
        <begin position="274"/>
        <end position="296"/>
    </location>
</feature>
<dbReference type="InterPro" id="IPR044893">
    <property type="entry name" value="RNA_pol_Rpb1_clamp_domain"/>
</dbReference>
<dbReference type="InterPro" id="IPR038120">
    <property type="entry name" value="Rpb1_funnel_sf"/>
</dbReference>
<evidence type="ECO:0000256" key="8">
    <source>
        <dbReference type="ARBA" id="ARBA00022842"/>
    </source>
</evidence>
<dbReference type="InterPro" id="IPR007081">
    <property type="entry name" value="RNA_pol_Rpb1_5"/>
</dbReference>
<dbReference type="InterPro" id="IPR000722">
    <property type="entry name" value="RNA_pol_asu"/>
</dbReference>
<dbReference type="InterPro" id="IPR042102">
    <property type="entry name" value="RNA_pol_Rpb1_3_sf"/>
</dbReference>
<feature type="compositionally biased region" description="Acidic residues" evidence="13">
    <location>
        <begin position="1376"/>
        <end position="1386"/>
    </location>
</feature>
<dbReference type="GO" id="GO:0006351">
    <property type="term" value="P:DNA-templated transcription"/>
    <property type="evidence" value="ECO:0007669"/>
    <property type="project" value="InterPro"/>
</dbReference>
<dbReference type="Pfam" id="PF00623">
    <property type="entry name" value="RNA_pol_Rpb1_2"/>
    <property type="match status" value="1"/>
</dbReference>
<dbReference type="Proteomes" id="UP000184383">
    <property type="component" value="Unassembled WGS sequence"/>
</dbReference>
<comment type="similarity">
    <text evidence="2 12">Belongs to the RNA polymerase beta' chain family.</text>
</comment>
<evidence type="ECO:0000256" key="3">
    <source>
        <dbReference type="ARBA" id="ARBA00022478"/>
    </source>
</evidence>
<protein>
    <recommendedName>
        <fullName evidence="12">DNA-directed RNA polymerase subunit</fullName>
        <ecNumber evidence="12">2.7.7.6</ecNumber>
    </recommendedName>
</protein>
<dbReference type="STRING" id="1073089.A0A1L9RJK4"/>
<evidence type="ECO:0000256" key="1">
    <source>
        <dbReference type="ARBA" id="ARBA00004123"/>
    </source>
</evidence>
<evidence type="ECO:0000256" key="4">
    <source>
        <dbReference type="ARBA" id="ARBA00022679"/>
    </source>
</evidence>
<dbReference type="InterPro" id="IPR007080">
    <property type="entry name" value="RNA_pol_Rpb1_1"/>
</dbReference>
<keyword evidence="16" id="KW-1185">Reference proteome</keyword>
<dbReference type="Pfam" id="PF04983">
    <property type="entry name" value="RNA_pol_Rpb1_3"/>
    <property type="match status" value="1"/>
</dbReference>
<dbReference type="CDD" id="cd01435">
    <property type="entry name" value="RNAP_I_RPA1_N"/>
    <property type="match status" value="1"/>
</dbReference>
<dbReference type="EC" id="2.7.7.6" evidence="12"/>
<comment type="subcellular location">
    <subcellularLocation>
        <location evidence="1">Nucleus</location>
    </subcellularLocation>
</comment>
<dbReference type="FunFam" id="2.40.40.20:FF:000019">
    <property type="entry name" value="DNA-directed RNA polymerase II subunit RPB1"/>
    <property type="match status" value="1"/>
</dbReference>
<evidence type="ECO:0000256" key="5">
    <source>
        <dbReference type="ARBA" id="ARBA00022695"/>
    </source>
</evidence>
<dbReference type="FunFam" id="1.10.274.100:FF:000006">
    <property type="entry name" value="DNA-directed RNA polymerase subunit"/>
    <property type="match status" value="1"/>
</dbReference>
<feature type="region of interest" description="Disordered" evidence="13">
    <location>
        <begin position="141"/>
        <end position="165"/>
    </location>
</feature>
<dbReference type="EMBL" id="KV878212">
    <property type="protein sequence ID" value="OJJ35095.1"/>
    <property type="molecule type" value="Genomic_DNA"/>
</dbReference>
<dbReference type="Gene3D" id="1.10.132.30">
    <property type="match status" value="1"/>
</dbReference>
<dbReference type="GO" id="GO:0003899">
    <property type="term" value="F:DNA-directed RNA polymerase activity"/>
    <property type="evidence" value="ECO:0007669"/>
    <property type="project" value="UniProtKB-EC"/>
</dbReference>
<keyword evidence="3 12" id="KW-0240">DNA-directed RNA polymerase</keyword>
<evidence type="ECO:0000313" key="15">
    <source>
        <dbReference type="EMBL" id="OJJ35095.1"/>
    </source>
</evidence>
<dbReference type="InterPro" id="IPR015699">
    <property type="entry name" value="DNA-dir_RNA_pol1_lsu_N"/>
</dbReference>
<name>A0A1L9RJK4_ASPWE</name>
<comment type="catalytic activity">
    <reaction evidence="11 12">
        <text>RNA(n) + a ribonucleoside 5'-triphosphate = RNA(n+1) + diphosphate</text>
        <dbReference type="Rhea" id="RHEA:21248"/>
        <dbReference type="Rhea" id="RHEA-COMP:14527"/>
        <dbReference type="Rhea" id="RHEA-COMP:17342"/>
        <dbReference type="ChEBI" id="CHEBI:33019"/>
        <dbReference type="ChEBI" id="CHEBI:61557"/>
        <dbReference type="ChEBI" id="CHEBI:140395"/>
        <dbReference type="EC" id="2.7.7.6"/>
    </reaction>
</comment>
<keyword evidence="10" id="KW-0539">Nucleus</keyword>
<dbReference type="Gene3D" id="1.10.357.120">
    <property type="match status" value="1"/>
</dbReference>
<feature type="region of interest" description="Disordered" evidence="13">
    <location>
        <begin position="1341"/>
        <end position="1461"/>
    </location>
</feature>
<keyword evidence="7" id="KW-0862">Zinc</keyword>
<accession>A0A1L9RJK4</accession>
<dbReference type="RefSeq" id="XP_040688771.1">
    <property type="nucleotide sequence ID" value="XM_040833038.1"/>
</dbReference>
<dbReference type="PANTHER" id="PTHR19376">
    <property type="entry name" value="DNA-DIRECTED RNA POLYMERASE"/>
    <property type="match status" value="1"/>
</dbReference>
<dbReference type="Gene3D" id="4.10.860.120">
    <property type="entry name" value="RNA polymerase II, clamp domain"/>
    <property type="match status" value="1"/>
</dbReference>
<dbReference type="Gene3D" id="2.40.40.20">
    <property type="match status" value="1"/>
</dbReference>
<feature type="compositionally biased region" description="Basic and acidic residues" evidence="13">
    <location>
        <begin position="1430"/>
        <end position="1439"/>
    </location>
</feature>
<evidence type="ECO:0000256" key="2">
    <source>
        <dbReference type="ARBA" id="ARBA00006460"/>
    </source>
</evidence>
<dbReference type="Gene3D" id="3.30.70.2850">
    <property type="match status" value="2"/>
</dbReference>
<feature type="compositionally biased region" description="Acidic residues" evidence="13">
    <location>
        <begin position="1440"/>
        <end position="1450"/>
    </location>
</feature>
<dbReference type="PANTHER" id="PTHR19376:SF11">
    <property type="entry name" value="DNA-DIRECTED RNA POLYMERASE I SUBUNIT RPA1"/>
    <property type="match status" value="1"/>
</dbReference>
<keyword evidence="6" id="KW-0479">Metal-binding</keyword>
<evidence type="ECO:0000256" key="10">
    <source>
        <dbReference type="ARBA" id="ARBA00023242"/>
    </source>
</evidence>